<keyword evidence="2" id="KW-1185">Reference proteome</keyword>
<name>A0A9P1IR10_9PELO</name>
<protein>
    <submittedName>
        <fullName evidence="1">Uncharacterized protein</fullName>
    </submittedName>
</protein>
<sequence>MRDSWNAFSVLKNNQFDKIPFFILYCSSYNLDFENNLKSTTSTNLVSLLHVFNFGRSFQHCENYSIQE</sequence>
<dbReference type="EMBL" id="CANHGI010000004">
    <property type="protein sequence ID" value="CAI5449730.1"/>
    <property type="molecule type" value="Genomic_DNA"/>
</dbReference>
<dbReference type="Proteomes" id="UP001152747">
    <property type="component" value="Unassembled WGS sequence"/>
</dbReference>
<dbReference type="AlphaFoldDB" id="A0A9P1IR10"/>
<gene>
    <name evidence="1" type="ORF">CAMP_LOCUS12367</name>
</gene>
<proteinExistence type="predicted"/>
<reference evidence="1" key="1">
    <citation type="submission" date="2022-11" db="EMBL/GenBank/DDBJ databases">
        <authorList>
            <person name="Kikuchi T."/>
        </authorList>
    </citation>
    <scope>NUCLEOTIDE SEQUENCE</scope>
    <source>
        <strain evidence="1">PS1010</strain>
    </source>
</reference>
<comment type="caution">
    <text evidence="1">The sequence shown here is derived from an EMBL/GenBank/DDBJ whole genome shotgun (WGS) entry which is preliminary data.</text>
</comment>
<accession>A0A9P1IR10</accession>
<organism evidence="1 2">
    <name type="scientific">Caenorhabditis angaria</name>
    <dbReference type="NCBI Taxonomy" id="860376"/>
    <lineage>
        <taxon>Eukaryota</taxon>
        <taxon>Metazoa</taxon>
        <taxon>Ecdysozoa</taxon>
        <taxon>Nematoda</taxon>
        <taxon>Chromadorea</taxon>
        <taxon>Rhabditida</taxon>
        <taxon>Rhabditina</taxon>
        <taxon>Rhabditomorpha</taxon>
        <taxon>Rhabditoidea</taxon>
        <taxon>Rhabditidae</taxon>
        <taxon>Peloderinae</taxon>
        <taxon>Caenorhabditis</taxon>
    </lineage>
</organism>
<evidence type="ECO:0000313" key="1">
    <source>
        <dbReference type="EMBL" id="CAI5449730.1"/>
    </source>
</evidence>
<evidence type="ECO:0000313" key="2">
    <source>
        <dbReference type="Proteomes" id="UP001152747"/>
    </source>
</evidence>